<reference evidence="1 2" key="1">
    <citation type="submission" date="2015-08" db="EMBL/GenBank/DDBJ databases">
        <title>Genome sequencing of Penicillium nordicum.</title>
        <authorList>
            <person name="Nguyen H.D."/>
            <person name="Seifert K.A."/>
        </authorList>
    </citation>
    <scope>NUCLEOTIDE SEQUENCE [LARGE SCALE GENOMIC DNA]</scope>
    <source>
        <strain evidence="1 2">DAOMC 185683</strain>
    </source>
</reference>
<protein>
    <submittedName>
        <fullName evidence="1">Uncharacterized protein</fullName>
    </submittedName>
</protein>
<keyword evidence="2" id="KW-1185">Reference proteome</keyword>
<accession>A0A0M8NVT1</accession>
<evidence type="ECO:0000313" key="2">
    <source>
        <dbReference type="Proteomes" id="UP000037696"/>
    </source>
</evidence>
<gene>
    <name evidence="1" type="ORF">ACN38_g9343</name>
</gene>
<dbReference type="AlphaFoldDB" id="A0A0M8NVT1"/>
<dbReference type="Proteomes" id="UP000037696">
    <property type="component" value="Unassembled WGS sequence"/>
</dbReference>
<evidence type="ECO:0000313" key="1">
    <source>
        <dbReference type="EMBL" id="KOS39808.1"/>
    </source>
</evidence>
<name>A0A0M8NVT1_9EURO</name>
<proteinExistence type="predicted"/>
<organism evidence="1 2">
    <name type="scientific">Penicillium nordicum</name>
    <dbReference type="NCBI Taxonomy" id="229535"/>
    <lineage>
        <taxon>Eukaryota</taxon>
        <taxon>Fungi</taxon>
        <taxon>Dikarya</taxon>
        <taxon>Ascomycota</taxon>
        <taxon>Pezizomycotina</taxon>
        <taxon>Eurotiomycetes</taxon>
        <taxon>Eurotiomycetidae</taxon>
        <taxon>Eurotiales</taxon>
        <taxon>Aspergillaceae</taxon>
        <taxon>Penicillium</taxon>
    </lineage>
</organism>
<sequence length="90" mass="10233">MMMNEQGEERSTFSHPHGVNSLLDILYPPFLVYDPTIYMKISIYGGPCVSLTQNRHVPSGVCRSDCGLHLRALFRPCRSYVIMELSITQI</sequence>
<comment type="caution">
    <text evidence="1">The sequence shown here is derived from an EMBL/GenBank/DDBJ whole genome shotgun (WGS) entry which is preliminary data.</text>
</comment>
<dbReference type="EMBL" id="LHQQ01000187">
    <property type="protein sequence ID" value="KOS39808.1"/>
    <property type="molecule type" value="Genomic_DNA"/>
</dbReference>